<organism evidence="2 3">
    <name type="scientific">Collimonas pratensis</name>
    <dbReference type="NCBI Taxonomy" id="279113"/>
    <lineage>
        <taxon>Bacteria</taxon>
        <taxon>Pseudomonadati</taxon>
        <taxon>Pseudomonadota</taxon>
        <taxon>Betaproteobacteria</taxon>
        <taxon>Burkholderiales</taxon>
        <taxon>Oxalobacteraceae</taxon>
        <taxon>Collimonas</taxon>
    </lineage>
</organism>
<sequence>MKRRSAIIETSDGRMMDSAGNRPAPRGLVAAAAVDDDMHGARNQFLAVVRLRGRRAFSAALSPF</sequence>
<accession>A0ABN4M4Y8</accession>
<evidence type="ECO:0000256" key="1">
    <source>
        <dbReference type="SAM" id="MobiDB-lite"/>
    </source>
</evidence>
<keyword evidence="3" id="KW-1185">Reference proteome</keyword>
<feature type="region of interest" description="Disordered" evidence="1">
    <location>
        <begin position="1"/>
        <end position="22"/>
    </location>
</feature>
<dbReference type="EMBL" id="CP013236">
    <property type="protein sequence ID" value="AMP12718.1"/>
    <property type="molecule type" value="Genomic_DNA"/>
</dbReference>
<dbReference type="Proteomes" id="UP000074914">
    <property type="component" value="Chromosome"/>
</dbReference>
<gene>
    <name evidence="2" type="ORF">CPter291_0433</name>
</gene>
<reference evidence="2 3" key="1">
    <citation type="submission" date="2015-11" db="EMBL/GenBank/DDBJ databases">
        <title>Exploring the genomic traits of fungus-feeding bacterial genus Collimonas.</title>
        <authorList>
            <person name="Song C."/>
            <person name="Schmidt R."/>
            <person name="de Jager V."/>
            <person name="Krzyzanowska D."/>
            <person name="Jongedijk E."/>
            <person name="Cankar K."/>
            <person name="Beekwilder J."/>
            <person name="van Veen A."/>
            <person name="de Boer W."/>
            <person name="van Veen J.A."/>
            <person name="Garbeva P."/>
        </authorList>
    </citation>
    <scope>NUCLEOTIDE SEQUENCE [LARGE SCALE GENOMIC DNA]</scope>
    <source>
        <strain evidence="2 3">Ter291</strain>
    </source>
</reference>
<proteinExistence type="predicted"/>
<name>A0ABN4M4Y8_9BURK</name>
<protein>
    <submittedName>
        <fullName evidence="2">Uncharacterized protein</fullName>
    </submittedName>
</protein>
<evidence type="ECO:0000313" key="3">
    <source>
        <dbReference type="Proteomes" id="UP000074914"/>
    </source>
</evidence>
<evidence type="ECO:0000313" key="2">
    <source>
        <dbReference type="EMBL" id="AMP12718.1"/>
    </source>
</evidence>